<dbReference type="InterPro" id="IPR011042">
    <property type="entry name" value="6-blade_b-propeller_TolB-like"/>
</dbReference>
<reference evidence="6 7" key="1">
    <citation type="submission" date="2018-06" db="EMBL/GenBank/DDBJ databases">
        <authorList>
            <consortium name="Pathogen Informatics"/>
            <person name="Doyle S."/>
        </authorList>
    </citation>
    <scope>NUCLEOTIDE SEQUENCE [LARGE SCALE GENOMIC DNA]</scope>
    <source>
        <strain evidence="6 7">NCTC11842</strain>
    </source>
</reference>
<dbReference type="InterPro" id="IPR009722">
    <property type="entry name" value="YjiK/CarP"/>
</dbReference>
<dbReference type="Proteomes" id="UP000250443">
    <property type="component" value="Unassembled WGS sequence"/>
</dbReference>
<keyword evidence="5" id="KW-1133">Transmembrane helix</keyword>
<evidence type="ECO:0000256" key="5">
    <source>
        <dbReference type="SAM" id="Phobius"/>
    </source>
</evidence>
<comment type="subcellular location">
    <subcellularLocation>
        <location evidence="1">Cell membrane</location>
    </subcellularLocation>
</comment>
<feature type="transmembrane region" description="Helical" evidence="5">
    <location>
        <begin position="21"/>
        <end position="40"/>
    </location>
</feature>
<evidence type="ECO:0000313" key="7">
    <source>
        <dbReference type="Proteomes" id="UP000250443"/>
    </source>
</evidence>
<proteinExistence type="inferred from homology"/>
<dbReference type="AlphaFoldDB" id="A0A2X2C4L9"/>
<evidence type="ECO:0000256" key="4">
    <source>
        <dbReference type="ARBA" id="ARBA00023136"/>
    </source>
</evidence>
<comment type="similarity">
    <text evidence="2">Belongs to the YjiK family.</text>
</comment>
<dbReference type="EMBL" id="UAUF01000008">
    <property type="protein sequence ID" value="SPZ02977.1"/>
    <property type="molecule type" value="Genomic_DNA"/>
</dbReference>
<keyword evidence="5" id="KW-0812">Transmembrane</keyword>
<gene>
    <name evidence="6" type="ORF">NCTC11842_00947</name>
</gene>
<evidence type="ECO:0000256" key="3">
    <source>
        <dbReference type="ARBA" id="ARBA00022475"/>
    </source>
</evidence>
<dbReference type="SUPFAM" id="SSF50956">
    <property type="entry name" value="Thermostable phytase (3-phytase)"/>
    <property type="match status" value="1"/>
</dbReference>
<organism evidence="6 7">
    <name type="scientific">Pseudomonas luteola</name>
    <dbReference type="NCBI Taxonomy" id="47886"/>
    <lineage>
        <taxon>Bacteria</taxon>
        <taxon>Pseudomonadati</taxon>
        <taxon>Pseudomonadota</taxon>
        <taxon>Gammaproteobacteria</taxon>
        <taxon>Pseudomonadales</taxon>
        <taxon>Pseudomonadaceae</taxon>
        <taxon>Pseudomonas</taxon>
    </lineage>
</organism>
<evidence type="ECO:0000256" key="2">
    <source>
        <dbReference type="ARBA" id="ARBA00009852"/>
    </source>
</evidence>
<accession>A0A2X2C4L9</accession>
<evidence type="ECO:0000256" key="1">
    <source>
        <dbReference type="ARBA" id="ARBA00004236"/>
    </source>
</evidence>
<keyword evidence="4 5" id="KW-0472">Membrane</keyword>
<keyword evidence="3" id="KW-1003">Cell membrane</keyword>
<dbReference type="Gene3D" id="2.120.10.30">
    <property type="entry name" value="TolB, C-terminal domain"/>
    <property type="match status" value="1"/>
</dbReference>
<keyword evidence="6" id="KW-0238">DNA-binding</keyword>
<name>A0A2X2C4L9_PSELU</name>
<dbReference type="GO" id="GO:0005886">
    <property type="term" value="C:plasma membrane"/>
    <property type="evidence" value="ECO:0007669"/>
    <property type="project" value="UniProtKB-SubCell"/>
</dbReference>
<protein>
    <submittedName>
        <fullName evidence="6">DNA-binding protein</fullName>
    </submittedName>
</protein>
<sequence length="321" mass="35872">MQVARMIDPSTATGLPMQRIYPYRIPLAGLLMAVLIATIASQQTPLLARLWYGVQQHWHADERREVSVWLPDYHVDIEAKPVPGHADLSALTYDPSRGTLASLTNKSSHFIELSLDGEILRQIPMQGFDDPEAIEYIRPGVFVVAEEGRQRLVQIHVDDTTSVIDANDPRNQTRLSLELAAFDNRGFEGLAYDSRHKRLYVAKEKDPVQIYEIDGFADPEPGAPANITIRSNVLRDRGLFVDDLSSLHFSASTNHLLALSDESRLVIELDSEGKPLSTLPLDAGRQGLTKSVPQAEGLAMDDQGTLYIVSEPNLFYRFKRN</sequence>
<dbReference type="GO" id="GO:0003677">
    <property type="term" value="F:DNA binding"/>
    <property type="evidence" value="ECO:0007669"/>
    <property type="project" value="UniProtKB-KW"/>
</dbReference>
<dbReference type="Pfam" id="PF06977">
    <property type="entry name" value="SdiA-regulated"/>
    <property type="match status" value="1"/>
</dbReference>
<evidence type="ECO:0000313" key="6">
    <source>
        <dbReference type="EMBL" id="SPZ02977.1"/>
    </source>
</evidence>
<dbReference type="CDD" id="cd09971">
    <property type="entry name" value="SdiA-regulated"/>
    <property type="match status" value="1"/>
</dbReference>